<dbReference type="AlphaFoldDB" id="A0A564ZC36"/>
<name>A0A564ZC36_HYMDI</name>
<keyword evidence="3" id="KW-1185">Reference proteome</keyword>
<evidence type="ECO:0000256" key="1">
    <source>
        <dbReference type="SAM" id="MobiDB-lite"/>
    </source>
</evidence>
<feature type="compositionally biased region" description="Polar residues" evidence="1">
    <location>
        <begin position="1"/>
        <end position="28"/>
    </location>
</feature>
<proteinExistence type="predicted"/>
<evidence type="ECO:0008006" key="4">
    <source>
        <dbReference type="Google" id="ProtNLM"/>
    </source>
</evidence>
<accession>A0A564ZC36</accession>
<evidence type="ECO:0000313" key="3">
    <source>
        <dbReference type="Proteomes" id="UP000321570"/>
    </source>
</evidence>
<dbReference type="EMBL" id="CABIJS010000708">
    <property type="protein sequence ID" value="VUZ56932.1"/>
    <property type="molecule type" value="Genomic_DNA"/>
</dbReference>
<dbReference type="Proteomes" id="UP000321570">
    <property type="component" value="Unassembled WGS sequence"/>
</dbReference>
<organism evidence="2 3">
    <name type="scientific">Hymenolepis diminuta</name>
    <name type="common">Rat tapeworm</name>
    <dbReference type="NCBI Taxonomy" id="6216"/>
    <lineage>
        <taxon>Eukaryota</taxon>
        <taxon>Metazoa</taxon>
        <taxon>Spiralia</taxon>
        <taxon>Lophotrochozoa</taxon>
        <taxon>Platyhelminthes</taxon>
        <taxon>Cestoda</taxon>
        <taxon>Eucestoda</taxon>
        <taxon>Cyclophyllidea</taxon>
        <taxon>Hymenolepididae</taxon>
        <taxon>Hymenolepis</taxon>
    </lineage>
</organism>
<reference evidence="2 3" key="1">
    <citation type="submission" date="2019-07" db="EMBL/GenBank/DDBJ databases">
        <authorList>
            <person name="Jastrzebski P J."/>
            <person name="Paukszto L."/>
            <person name="Jastrzebski P J."/>
        </authorList>
    </citation>
    <scope>NUCLEOTIDE SEQUENCE [LARGE SCALE GENOMIC DNA]</scope>
    <source>
        <strain evidence="2 3">WMS-il1</strain>
    </source>
</reference>
<protein>
    <recommendedName>
        <fullName evidence="4">Reverse transcriptase RNase H-like domain-containing protein</fullName>
    </recommendedName>
</protein>
<sequence>MDVSWNSSKQRITSPQPWTPQAHSSYSGYRSYPKSKTARNTTWPTLYVTCRTRENLFFALAWLHSFQDPEGLIARWQEILAEYHYKLEHRPGSKHGNADTLSRIPQDPPRVATIKLSDGRASEWAETQTKDPYLRLNYDKLIHDTDKRSVTPRREPMKAIEEEPTGFNMRKVYTAMKCLDSDQ</sequence>
<feature type="region of interest" description="Disordered" evidence="1">
    <location>
        <begin position="1"/>
        <end position="37"/>
    </location>
</feature>
<gene>
    <name evidence="2" type="ORF">WMSIL1_LOCUS14419</name>
</gene>
<evidence type="ECO:0000313" key="2">
    <source>
        <dbReference type="EMBL" id="VUZ56932.1"/>
    </source>
</evidence>